<keyword evidence="1" id="KW-0472">Membrane</keyword>
<keyword evidence="3" id="KW-1185">Reference proteome</keyword>
<evidence type="ECO:0000313" key="2">
    <source>
        <dbReference type="EMBL" id="MFC3850714.1"/>
    </source>
</evidence>
<evidence type="ECO:0000256" key="1">
    <source>
        <dbReference type="SAM" id="Phobius"/>
    </source>
</evidence>
<evidence type="ECO:0008006" key="4">
    <source>
        <dbReference type="Google" id="ProtNLM"/>
    </source>
</evidence>
<protein>
    <recommendedName>
        <fullName evidence="4">DUF4190 domain-containing protein</fullName>
    </recommendedName>
</protein>
<reference evidence="3" key="1">
    <citation type="journal article" date="2019" name="Int. J. Syst. Evol. Microbiol.">
        <title>The Global Catalogue of Microorganisms (GCM) 10K type strain sequencing project: providing services to taxonomists for standard genome sequencing and annotation.</title>
        <authorList>
            <consortium name="The Broad Institute Genomics Platform"/>
            <consortium name="The Broad Institute Genome Sequencing Center for Infectious Disease"/>
            <person name="Wu L."/>
            <person name="Ma J."/>
        </authorList>
    </citation>
    <scope>NUCLEOTIDE SEQUENCE [LARGE SCALE GENOMIC DNA]</scope>
    <source>
        <strain evidence="3">CCUG 53252</strain>
    </source>
</reference>
<sequence length="136" mass="13853">MSNPATDGYGPDGIDGSAVGRKIGLVSLVIGIGALITSAFVIGAALGMVAVVLGLIAIVQSIGAHKRIEQAGREPRTGGAFGMGLIGVITGGLAIAISLALIVAAFNFFEDAEEKCGHLDRTSPEYAECLRKLSEQ</sequence>
<feature type="transmembrane region" description="Helical" evidence="1">
    <location>
        <begin position="80"/>
        <end position="109"/>
    </location>
</feature>
<proteinExistence type="predicted"/>
<keyword evidence="1" id="KW-1133">Transmembrane helix</keyword>
<dbReference type="RefSeq" id="WP_048743836.1">
    <property type="nucleotide sequence ID" value="NZ_CP047211.1"/>
</dbReference>
<evidence type="ECO:0000313" key="3">
    <source>
        <dbReference type="Proteomes" id="UP001595751"/>
    </source>
</evidence>
<name>A0ABV7ZS59_9CORY</name>
<feature type="transmembrane region" description="Helical" evidence="1">
    <location>
        <begin position="26"/>
        <end position="59"/>
    </location>
</feature>
<comment type="caution">
    <text evidence="2">The sequence shown here is derived from an EMBL/GenBank/DDBJ whole genome shotgun (WGS) entry which is preliminary data.</text>
</comment>
<dbReference type="Proteomes" id="UP001595751">
    <property type="component" value="Unassembled WGS sequence"/>
</dbReference>
<organism evidence="2 3">
    <name type="scientific">Corynebacterium hansenii</name>
    <dbReference type="NCBI Taxonomy" id="394964"/>
    <lineage>
        <taxon>Bacteria</taxon>
        <taxon>Bacillati</taxon>
        <taxon>Actinomycetota</taxon>
        <taxon>Actinomycetes</taxon>
        <taxon>Mycobacteriales</taxon>
        <taxon>Corynebacteriaceae</taxon>
        <taxon>Corynebacterium</taxon>
    </lineage>
</organism>
<keyword evidence="1" id="KW-0812">Transmembrane</keyword>
<gene>
    <name evidence="2" type="ORF">ACFORJ_11135</name>
</gene>
<accession>A0ABV7ZS59</accession>
<dbReference type="EMBL" id="JBHRZN010000004">
    <property type="protein sequence ID" value="MFC3850714.1"/>
    <property type="molecule type" value="Genomic_DNA"/>
</dbReference>